<dbReference type="PANTHER" id="PTHR31145:SF6">
    <property type="entry name" value="INTEGRAL MEMBRANE PROTEIN (AFU_ORTHOLOGUE AFUA_7G01610)"/>
    <property type="match status" value="1"/>
</dbReference>
<feature type="transmembrane region" description="Helical" evidence="2">
    <location>
        <begin position="755"/>
        <end position="776"/>
    </location>
</feature>
<evidence type="ECO:0000313" key="7">
    <source>
        <dbReference type="Proteomes" id="UP000332933"/>
    </source>
</evidence>
<keyword evidence="2" id="KW-0812">Transmembrane</keyword>
<evidence type="ECO:0000259" key="4">
    <source>
        <dbReference type="Pfam" id="PF06011"/>
    </source>
</evidence>
<dbReference type="OrthoDB" id="5312224at2759"/>
<proteinExistence type="predicted"/>
<keyword evidence="2" id="KW-1133">Transmembrane helix</keyword>
<dbReference type="PANTHER" id="PTHR31145">
    <property type="entry name" value="INTEGRAL MEMBRANE PROTEIN (AFU_ORTHOLOGUE AFUA_7G01610)"/>
    <property type="match status" value="1"/>
</dbReference>
<feature type="transmembrane region" description="Helical" evidence="2">
    <location>
        <begin position="555"/>
        <end position="581"/>
    </location>
</feature>
<evidence type="ECO:0000313" key="5">
    <source>
        <dbReference type="EMBL" id="KAF0694029.1"/>
    </source>
</evidence>
<gene>
    <name evidence="6" type="primary">Aste57867_15052</name>
    <name evidence="5" type="ORF">As57867_014996</name>
    <name evidence="6" type="ORF">ASTE57867_15052</name>
</gene>
<dbReference type="EMBL" id="CAADRA010005638">
    <property type="protein sequence ID" value="VFT91866.1"/>
    <property type="molecule type" value="Genomic_DNA"/>
</dbReference>
<feature type="transmembrane region" description="Helical" evidence="2">
    <location>
        <begin position="700"/>
        <end position="721"/>
    </location>
</feature>
<feature type="region of interest" description="Disordered" evidence="1">
    <location>
        <begin position="38"/>
        <end position="236"/>
    </location>
</feature>
<evidence type="ECO:0000256" key="1">
    <source>
        <dbReference type="SAM" id="MobiDB-lite"/>
    </source>
</evidence>
<evidence type="ECO:0000313" key="6">
    <source>
        <dbReference type="EMBL" id="VFT91866.1"/>
    </source>
</evidence>
<feature type="compositionally biased region" description="Low complexity" evidence="1">
    <location>
        <begin position="861"/>
        <end position="874"/>
    </location>
</feature>
<dbReference type="Proteomes" id="UP000332933">
    <property type="component" value="Unassembled WGS sequence"/>
</dbReference>
<feature type="chain" id="PRO_5033437270" evidence="3">
    <location>
        <begin position="21"/>
        <end position="909"/>
    </location>
</feature>
<evidence type="ECO:0000256" key="2">
    <source>
        <dbReference type="SAM" id="Phobius"/>
    </source>
</evidence>
<evidence type="ECO:0000256" key="3">
    <source>
        <dbReference type="SAM" id="SignalP"/>
    </source>
</evidence>
<keyword evidence="7" id="KW-1185">Reference proteome</keyword>
<dbReference type="AlphaFoldDB" id="A0A485L290"/>
<dbReference type="GO" id="GO:0016020">
    <property type="term" value="C:membrane"/>
    <property type="evidence" value="ECO:0007669"/>
    <property type="project" value="TreeGrafter"/>
</dbReference>
<feature type="compositionally biased region" description="Low complexity" evidence="1">
    <location>
        <begin position="62"/>
        <end position="170"/>
    </location>
</feature>
<dbReference type="GO" id="GO:0055085">
    <property type="term" value="P:transmembrane transport"/>
    <property type="evidence" value="ECO:0007669"/>
    <property type="project" value="TreeGrafter"/>
</dbReference>
<feature type="transmembrane region" description="Helical" evidence="2">
    <location>
        <begin position="641"/>
        <end position="663"/>
    </location>
</feature>
<feature type="compositionally biased region" description="Basic and acidic residues" evidence="1">
    <location>
        <begin position="896"/>
        <end position="909"/>
    </location>
</feature>
<dbReference type="InterPro" id="IPR010308">
    <property type="entry name" value="TRP_C"/>
</dbReference>
<feature type="transmembrane region" description="Helical" evidence="2">
    <location>
        <begin position="602"/>
        <end position="625"/>
    </location>
</feature>
<reference evidence="6 7" key="1">
    <citation type="submission" date="2019-03" db="EMBL/GenBank/DDBJ databases">
        <authorList>
            <person name="Gaulin E."/>
            <person name="Dumas B."/>
        </authorList>
    </citation>
    <scope>NUCLEOTIDE SEQUENCE [LARGE SCALE GENOMIC DNA]</scope>
    <source>
        <strain evidence="6">CBS 568.67</strain>
    </source>
</reference>
<keyword evidence="2" id="KW-0472">Membrane</keyword>
<keyword evidence="3" id="KW-0732">Signal</keyword>
<feature type="compositionally biased region" description="Low complexity" evidence="1">
    <location>
        <begin position="198"/>
        <end position="236"/>
    </location>
</feature>
<dbReference type="EMBL" id="VJMH01005617">
    <property type="protein sequence ID" value="KAF0694029.1"/>
    <property type="molecule type" value="Genomic_DNA"/>
</dbReference>
<accession>A0A485L290</accession>
<feature type="transmembrane region" description="Helical" evidence="2">
    <location>
        <begin position="788"/>
        <end position="813"/>
    </location>
</feature>
<name>A0A485L290_9STRA</name>
<sequence length="909" mass="95501">MRVFSALIAASALLALQTQAASQCRFSLNVANIASPTPAPAAVDGTTAPPTLVPNGTKKNETNPSVTAPNATTAPNGTNGSGENVTHVVPGTTPNNGGTTTTTTVVPGTVTTTTTAPNGKPETPATTEPKTTETKTTTTAAPNNTPPTTTAKADGPVTPAPVVTTTTTAPRRFLKDDPKTTTTTVAPGTTAPGGGGTATTTAGPLTTTVAPPGVTNATKGGNNTATKNATATDKSSSTSGAAMTYDMIACDESFYGMWATKGITCGGKAMDVSKVLNKGCQVYRGGLSIASVSSASLPACFSTCYIPACIKNSWDYEDTLGLSSDVYKTVNFGDWVPTASSLPTVLSSVPASSFSFSYACEVYSMCQCPAANVVSGGANSTDPSGSGLSSKGSSGSIVNDVWPDGTKKTNLDYVGQVTSSVSASITYTAIATTTTLAIASSVGVVSSSASAAAAGISTAGSTSMAGATLDIAQFAVCTGALSLPGGSKTLQLIGSQMSFSTFNWFSFGNDDTATTKPGKVTSHGRLLVEDYTGPRDKESGGMFSYTSRIGIKPSMLMYVTLAGVGSVIAGVGFILVVAILVGNCLSCVKDKEAYRKDCCDRAVGGLVLVAVISQYALGMVCMFQVCLTLKNPRGSKVTAELFVALATLLFLAMGIIFYGMWVVKRNQREIEDLGTAAHFDKSVHKRFGTLYDQYTFDNRFFFVAKMSLALLSGMVTGSFMITGKTQLIMLIAMHVAFFLLLEVRKPHSAKFVQNTSVMIVVIKVVVFGLSFFLITAATDGLPTNIQNIVSYVILALQLIVLICLLARQIYIFWKTRQLKNQKDDGAADEQTPPHLQMHAFDSIPGSMKHQQREWTSEYYNDQNRQAPQQQQQQQRPKDQSLQRIGQQPTNGHVNGKRFDDRHDPNEYAI</sequence>
<dbReference type="InterPro" id="IPR040241">
    <property type="entry name" value="TRP_Flc/Pkd2-like"/>
</dbReference>
<feature type="compositionally biased region" description="Low complexity" evidence="1">
    <location>
        <begin position="180"/>
        <end position="190"/>
    </location>
</feature>
<feature type="region of interest" description="Disordered" evidence="1">
    <location>
        <begin position="861"/>
        <end position="909"/>
    </location>
</feature>
<dbReference type="Pfam" id="PF06011">
    <property type="entry name" value="TRP"/>
    <property type="match status" value="1"/>
</dbReference>
<feature type="compositionally biased region" description="Polar residues" evidence="1">
    <location>
        <begin position="881"/>
        <end position="892"/>
    </location>
</feature>
<protein>
    <submittedName>
        <fullName evidence="6">Aste57867_15052 protein</fullName>
    </submittedName>
</protein>
<organism evidence="6 7">
    <name type="scientific">Aphanomyces stellatus</name>
    <dbReference type="NCBI Taxonomy" id="120398"/>
    <lineage>
        <taxon>Eukaryota</taxon>
        <taxon>Sar</taxon>
        <taxon>Stramenopiles</taxon>
        <taxon>Oomycota</taxon>
        <taxon>Saprolegniomycetes</taxon>
        <taxon>Saprolegniales</taxon>
        <taxon>Verrucalvaceae</taxon>
        <taxon>Aphanomyces</taxon>
    </lineage>
</organism>
<feature type="transmembrane region" description="Helical" evidence="2">
    <location>
        <begin position="727"/>
        <end position="743"/>
    </location>
</feature>
<feature type="signal peptide" evidence="3">
    <location>
        <begin position="1"/>
        <end position="20"/>
    </location>
</feature>
<reference evidence="5" key="2">
    <citation type="submission" date="2019-06" db="EMBL/GenBank/DDBJ databases">
        <title>Genomics analysis of Aphanomyces spp. identifies a new class of oomycete effector associated with host adaptation.</title>
        <authorList>
            <person name="Gaulin E."/>
        </authorList>
    </citation>
    <scope>NUCLEOTIDE SEQUENCE</scope>
    <source>
        <strain evidence="5">CBS 578.67</strain>
    </source>
</reference>
<feature type="domain" description="TRP C-terminal" evidence="4">
    <location>
        <begin position="463"/>
        <end position="817"/>
    </location>
</feature>